<dbReference type="RefSeq" id="WP_015890808.1">
    <property type="nucleotide sequence ID" value="NC_012522.1"/>
</dbReference>
<dbReference type="PANTHER" id="PTHR30055">
    <property type="entry name" value="HTH-TYPE TRANSCRIPTIONAL REGULATOR RUTR"/>
    <property type="match status" value="1"/>
</dbReference>
<feature type="compositionally biased region" description="Low complexity" evidence="5">
    <location>
        <begin position="8"/>
        <end position="23"/>
    </location>
</feature>
<feature type="domain" description="HTH tetR-type" evidence="6">
    <location>
        <begin position="33"/>
        <end position="93"/>
    </location>
</feature>
<dbReference type="SUPFAM" id="SSF46689">
    <property type="entry name" value="Homeodomain-like"/>
    <property type="match status" value="1"/>
</dbReference>
<name>C1B5X9_RHOOB</name>
<dbReference type="Gene3D" id="1.10.357.10">
    <property type="entry name" value="Tetracycline Repressor, domain 2"/>
    <property type="match status" value="1"/>
</dbReference>
<dbReference type="AlphaFoldDB" id="C1B5X9"/>
<dbReference type="GO" id="GO:0003700">
    <property type="term" value="F:DNA-binding transcription factor activity"/>
    <property type="evidence" value="ECO:0007669"/>
    <property type="project" value="TreeGrafter"/>
</dbReference>
<feature type="DNA-binding region" description="H-T-H motif" evidence="4">
    <location>
        <begin position="56"/>
        <end position="75"/>
    </location>
</feature>
<feature type="region of interest" description="Disordered" evidence="5">
    <location>
        <begin position="1"/>
        <end position="32"/>
    </location>
</feature>
<dbReference type="InterPro" id="IPR001647">
    <property type="entry name" value="HTH_TetR"/>
</dbReference>
<accession>C1B5X9</accession>
<dbReference type="Proteomes" id="UP000002212">
    <property type="component" value="Chromosome"/>
</dbReference>
<dbReference type="InterPro" id="IPR050109">
    <property type="entry name" value="HTH-type_TetR-like_transc_reg"/>
</dbReference>
<organism evidence="7 8">
    <name type="scientific">Rhodococcus opacus (strain B4)</name>
    <dbReference type="NCBI Taxonomy" id="632772"/>
    <lineage>
        <taxon>Bacteria</taxon>
        <taxon>Bacillati</taxon>
        <taxon>Actinomycetota</taxon>
        <taxon>Actinomycetes</taxon>
        <taxon>Mycobacteriales</taxon>
        <taxon>Nocardiaceae</taxon>
        <taxon>Rhodococcus</taxon>
    </lineage>
</organism>
<reference evidence="7 8" key="1">
    <citation type="submission" date="2009-03" db="EMBL/GenBank/DDBJ databases">
        <title>Comparison of the complete genome sequences of Rhodococcus erythropolis PR4 and Rhodococcus opacus B4.</title>
        <authorList>
            <person name="Takarada H."/>
            <person name="Sekine M."/>
            <person name="Hosoyama A."/>
            <person name="Yamada R."/>
            <person name="Fujisawa T."/>
            <person name="Omata S."/>
            <person name="Shimizu A."/>
            <person name="Tsukatani N."/>
            <person name="Tanikawa S."/>
            <person name="Fujita N."/>
            <person name="Harayama S."/>
        </authorList>
    </citation>
    <scope>NUCLEOTIDE SEQUENCE [LARGE SCALE GENOMIC DNA]</scope>
    <source>
        <strain evidence="7 8">B4</strain>
    </source>
</reference>
<dbReference type="OrthoDB" id="3469831at2"/>
<evidence type="ECO:0000256" key="5">
    <source>
        <dbReference type="SAM" id="MobiDB-lite"/>
    </source>
</evidence>
<evidence type="ECO:0000256" key="2">
    <source>
        <dbReference type="ARBA" id="ARBA00023125"/>
    </source>
</evidence>
<keyword evidence="2 4" id="KW-0238">DNA-binding</keyword>
<dbReference type="STRING" id="632772.ROP_71430"/>
<sequence length="221" mass="23817">MQNDTSESQSRAGVSRAAQAAARRTARQRQSAEDEIERLLEVTLELIEKSAPAMPSVSAIVAAAGISNQTLYRSFPSKDDLILAVLEKGVHRVADYISARMTGVDDPHERILVWTRGVLRQVSHSDAAQTSRSVLEHLEKAGSSSQEDGGQDELLKPVTSLLAAPLQALGSDPVLDGACISDLVLGAMRRHLWKSTAPSPDEIEWIGRFVLGGLNANNRDG</sequence>
<evidence type="ECO:0000313" key="7">
    <source>
        <dbReference type="EMBL" id="BAH55390.1"/>
    </source>
</evidence>
<evidence type="ECO:0000256" key="4">
    <source>
        <dbReference type="PROSITE-ProRule" id="PRU00335"/>
    </source>
</evidence>
<evidence type="ECO:0000256" key="3">
    <source>
        <dbReference type="ARBA" id="ARBA00023163"/>
    </source>
</evidence>
<dbReference type="PATRIC" id="fig|632772.20.peg.7455"/>
<dbReference type="KEGG" id="rop:ROP_71430"/>
<dbReference type="PROSITE" id="PS50977">
    <property type="entry name" value="HTH_TETR_2"/>
    <property type="match status" value="1"/>
</dbReference>
<gene>
    <name evidence="7" type="ordered locus">ROP_71430</name>
</gene>
<proteinExistence type="predicted"/>
<dbReference type="HOGENOM" id="CLU_107967_0_0_11"/>
<keyword evidence="3" id="KW-0804">Transcription</keyword>
<dbReference type="PANTHER" id="PTHR30055:SF234">
    <property type="entry name" value="HTH-TYPE TRANSCRIPTIONAL REGULATOR BETI"/>
    <property type="match status" value="1"/>
</dbReference>
<dbReference type="GO" id="GO:0000976">
    <property type="term" value="F:transcription cis-regulatory region binding"/>
    <property type="evidence" value="ECO:0007669"/>
    <property type="project" value="TreeGrafter"/>
</dbReference>
<evidence type="ECO:0000256" key="1">
    <source>
        <dbReference type="ARBA" id="ARBA00023015"/>
    </source>
</evidence>
<protein>
    <submittedName>
        <fullName evidence="7">Putative TetR family transcriptional regulator</fullName>
    </submittedName>
</protein>
<evidence type="ECO:0000259" key="6">
    <source>
        <dbReference type="PROSITE" id="PS50977"/>
    </source>
</evidence>
<dbReference type="Pfam" id="PF00440">
    <property type="entry name" value="TetR_N"/>
    <property type="match status" value="1"/>
</dbReference>
<dbReference type="InterPro" id="IPR009057">
    <property type="entry name" value="Homeodomain-like_sf"/>
</dbReference>
<dbReference type="EMBL" id="AP011115">
    <property type="protein sequence ID" value="BAH55390.1"/>
    <property type="molecule type" value="Genomic_DNA"/>
</dbReference>
<evidence type="ECO:0000313" key="8">
    <source>
        <dbReference type="Proteomes" id="UP000002212"/>
    </source>
</evidence>
<keyword evidence="1" id="KW-0805">Transcription regulation</keyword>